<dbReference type="Proteomes" id="UP001529510">
    <property type="component" value="Unassembled WGS sequence"/>
</dbReference>
<comment type="caution">
    <text evidence="1">The sequence shown here is derived from an EMBL/GenBank/DDBJ whole genome shotgun (WGS) entry which is preliminary data.</text>
</comment>
<gene>
    <name evidence="1" type="ORF">M9458_000225</name>
</gene>
<organism evidence="1 2">
    <name type="scientific">Cirrhinus mrigala</name>
    <name type="common">Mrigala</name>
    <dbReference type="NCBI Taxonomy" id="683832"/>
    <lineage>
        <taxon>Eukaryota</taxon>
        <taxon>Metazoa</taxon>
        <taxon>Chordata</taxon>
        <taxon>Craniata</taxon>
        <taxon>Vertebrata</taxon>
        <taxon>Euteleostomi</taxon>
        <taxon>Actinopterygii</taxon>
        <taxon>Neopterygii</taxon>
        <taxon>Teleostei</taxon>
        <taxon>Ostariophysi</taxon>
        <taxon>Cypriniformes</taxon>
        <taxon>Cyprinidae</taxon>
        <taxon>Labeoninae</taxon>
        <taxon>Labeonini</taxon>
        <taxon>Cirrhinus</taxon>
    </lineage>
</organism>
<reference evidence="1 2" key="1">
    <citation type="submission" date="2024-05" db="EMBL/GenBank/DDBJ databases">
        <title>Genome sequencing and assembly of Indian major carp, Cirrhinus mrigala (Hamilton, 1822).</title>
        <authorList>
            <person name="Mohindra V."/>
            <person name="Chowdhury L.M."/>
            <person name="Lal K."/>
            <person name="Jena J.K."/>
        </authorList>
    </citation>
    <scope>NUCLEOTIDE SEQUENCE [LARGE SCALE GENOMIC DNA]</scope>
    <source>
        <strain evidence="1">CM1030</strain>
        <tissue evidence="1">Blood</tissue>
    </source>
</reference>
<sequence length="115" mass="12386">VKAAEFLTPSQLAELCSDPSRLSGPADVQTVMNALQTQQLSEFFDALSPNILVNEPGYSAEVRRTFLQTVFARGDLSSPSVGDSELPLLSALSSANVTVYFDMVRTRGCSVKQEA</sequence>
<dbReference type="AlphaFoldDB" id="A0ABD0RUG5"/>
<evidence type="ECO:0000313" key="1">
    <source>
        <dbReference type="EMBL" id="KAL0202207.1"/>
    </source>
</evidence>
<feature type="non-terminal residue" evidence="1">
    <location>
        <position position="115"/>
    </location>
</feature>
<name>A0ABD0RUG5_CIRMR</name>
<feature type="non-terminal residue" evidence="1">
    <location>
        <position position="1"/>
    </location>
</feature>
<proteinExistence type="predicted"/>
<protein>
    <submittedName>
        <fullName evidence="1">Uncharacterized protein</fullName>
    </submittedName>
</protein>
<evidence type="ECO:0000313" key="2">
    <source>
        <dbReference type="Proteomes" id="UP001529510"/>
    </source>
</evidence>
<accession>A0ABD0RUG5</accession>
<keyword evidence="2" id="KW-1185">Reference proteome</keyword>
<dbReference type="EMBL" id="JAMKFB020000001">
    <property type="protein sequence ID" value="KAL0202207.1"/>
    <property type="molecule type" value="Genomic_DNA"/>
</dbReference>